<evidence type="ECO:0000313" key="3">
    <source>
        <dbReference type="Proteomes" id="UP001166585"/>
    </source>
</evidence>
<keyword evidence="1" id="KW-0732">Signal</keyword>
<dbReference type="RefSeq" id="WP_213753637.1">
    <property type="nucleotide sequence ID" value="NZ_JAHCQH010000004.1"/>
</dbReference>
<sequence length="242" mass="26497">MGWRLLLLALVVLTLGLDSAALAGEPLTESVKRRLYFYSGVDLARDTSYGWAGLAWAPFARMDEEGLRLRAQGGGGRYRYETADVAGGWNGATKTEAEVLIGWQFLHGPHALALYAGLAMTDNRLDLPDPANRDQGTQYGGKLVAEWFYRWDERRTLSASISATTADGAACARLAAGWRAQDWLEIGIETAASTDWLTRDARIGGFILLPVKGQDLRAAGGWRWSSDEEAGAYLTLSVFMPY</sequence>
<gene>
    <name evidence="2" type="primary">bcsS</name>
    <name evidence="2" type="ORF">KIP89_01550</name>
</gene>
<dbReference type="InterPro" id="IPR031485">
    <property type="entry name" value="CBP_BcsS"/>
</dbReference>
<organism evidence="2 3">
    <name type="scientific">Ancylobacter radicis</name>
    <dbReference type="NCBI Taxonomy" id="2836179"/>
    <lineage>
        <taxon>Bacteria</taxon>
        <taxon>Pseudomonadati</taxon>
        <taxon>Pseudomonadota</taxon>
        <taxon>Alphaproteobacteria</taxon>
        <taxon>Hyphomicrobiales</taxon>
        <taxon>Xanthobacteraceae</taxon>
        <taxon>Ancylobacter</taxon>
    </lineage>
</organism>
<comment type="caution">
    <text evidence="2">The sequence shown here is derived from an EMBL/GenBank/DDBJ whole genome shotgun (WGS) entry which is preliminary data.</text>
</comment>
<dbReference type="Proteomes" id="UP001166585">
    <property type="component" value="Unassembled WGS sequence"/>
</dbReference>
<evidence type="ECO:0000256" key="1">
    <source>
        <dbReference type="SAM" id="SignalP"/>
    </source>
</evidence>
<protein>
    <submittedName>
        <fullName evidence="2">Cellulose biosynthesis protein BcsS</fullName>
    </submittedName>
</protein>
<feature type="chain" id="PRO_5045914211" evidence="1">
    <location>
        <begin position="24"/>
        <end position="242"/>
    </location>
</feature>
<reference evidence="2" key="1">
    <citation type="submission" date="2021-05" db="EMBL/GenBank/DDBJ databases">
        <authorList>
            <person name="Sun Q."/>
            <person name="Inoue M."/>
        </authorList>
    </citation>
    <scope>NUCLEOTIDE SEQUENCE</scope>
    <source>
        <strain evidence="2">VKM B-3255</strain>
    </source>
</reference>
<evidence type="ECO:0000313" key="2">
    <source>
        <dbReference type="EMBL" id="MBS9475789.1"/>
    </source>
</evidence>
<keyword evidence="3" id="KW-1185">Reference proteome</keyword>
<dbReference type="EMBL" id="JAHCQH010000004">
    <property type="protein sequence ID" value="MBS9475789.1"/>
    <property type="molecule type" value="Genomic_DNA"/>
</dbReference>
<name>A0ABS5R2A0_9HYPH</name>
<feature type="signal peptide" evidence="1">
    <location>
        <begin position="1"/>
        <end position="23"/>
    </location>
</feature>
<dbReference type="Pfam" id="PF17036">
    <property type="entry name" value="CBP_BcsS"/>
    <property type="match status" value="1"/>
</dbReference>
<accession>A0ABS5R2A0</accession>
<proteinExistence type="predicted"/>